<dbReference type="NCBIfam" id="NF008693">
    <property type="entry name" value="PRK11713.2-3"/>
    <property type="match status" value="1"/>
</dbReference>
<evidence type="ECO:0000256" key="3">
    <source>
        <dbReference type="ARBA" id="ARBA00012328"/>
    </source>
</evidence>
<dbReference type="GO" id="GO:0070042">
    <property type="term" value="F:rRNA (uridine-N3-)-methyltransferase activity"/>
    <property type="evidence" value="ECO:0007669"/>
    <property type="project" value="TreeGrafter"/>
</dbReference>
<proteinExistence type="inferred from homology"/>
<keyword evidence="8" id="KW-0949">S-adenosyl-L-methionine</keyword>
<dbReference type="Pfam" id="PF04452">
    <property type="entry name" value="Methyltrans_RNA"/>
    <property type="match status" value="1"/>
</dbReference>
<dbReference type="InterPro" id="IPR029028">
    <property type="entry name" value="Alpha/beta_knot_MTases"/>
</dbReference>
<dbReference type="PIRSF" id="PIRSF015601">
    <property type="entry name" value="MTase_slr0722"/>
    <property type="match status" value="1"/>
</dbReference>
<accession>A0A6J6LRD3</accession>
<dbReference type="GO" id="GO:0005737">
    <property type="term" value="C:cytoplasm"/>
    <property type="evidence" value="ECO:0007669"/>
    <property type="project" value="UniProtKB-SubCell"/>
</dbReference>
<dbReference type="Pfam" id="PF20260">
    <property type="entry name" value="PUA_4"/>
    <property type="match status" value="1"/>
</dbReference>
<dbReference type="EC" id="2.1.1.193" evidence="3"/>
<dbReference type="Gene3D" id="2.40.240.20">
    <property type="entry name" value="Hypothetical PUA domain-like, domain 1"/>
    <property type="match status" value="1"/>
</dbReference>
<organism evidence="13">
    <name type="scientific">freshwater metagenome</name>
    <dbReference type="NCBI Taxonomy" id="449393"/>
    <lineage>
        <taxon>unclassified sequences</taxon>
        <taxon>metagenomes</taxon>
        <taxon>ecological metagenomes</taxon>
    </lineage>
</organism>
<reference evidence="13" key="1">
    <citation type="submission" date="2020-05" db="EMBL/GenBank/DDBJ databases">
        <authorList>
            <person name="Chiriac C."/>
            <person name="Salcher M."/>
            <person name="Ghai R."/>
            <person name="Kavagutti S V."/>
        </authorList>
    </citation>
    <scope>NUCLEOTIDE SEQUENCE</scope>
</reference>
<comment type="catalytic activity">
    <reaction evidence="10">
        <text>uridine(1498) in 16S rRNA + S-adenosyl-L-methionine = N(3)-methyluridine(1498) in 16S rRNA + S-adenosyl-L-homocysteine + H(+)</text>
        <dbReference type="Rhea" id="RHEA:42920"/>
        <dbReference type="Rhea" id="RHEA-COMP:10283"/>
        <dbReference type="Rhea" id="RHEA-COMP:10284"/>
        <dbReference type="ChEBI" id="CHEBI:15378"/>
        <dbReference type="ChEBI" id="CHEBI:57856"/>
        <dbReference type="ChEBI" id="CHEBI:59789"/>
        <dbReference type="ChEBI" id="CHEBI:65315"/>
        <dbReference type="ChEBI" id="CHEBI:74502"/>
        <dbReference type="EC" id="2.1.1.193"/>
    </reaction>
</comment>
<dbReference type="InterPro" id="IPR046887">
    <property type="entry name" value="RsmE_PUA-like"/>
</dbReference>
<evidence type="ECO:0000256" key="7">
    <source>
        <dbReference type="ARBA" id="ARBA00022679"/>
    </source>
</evidence>
<evidence type="ECO:0000313" key="13">
    <source>
        <dbReference type="EMBL" id="CAB4663035.1"/>
    </source>
</evidence>
<evidence type="ECO:0000259" key="11">
    <source>
        <dbReference type="Pfam" id="PF04452"/>
    </source>
</evidence>
<comment type="function">
    <text evidence="9">Specifically methylates the N3 position of the uracil ring of uridine 1498 (m3U1498) in 16S rRNA. Acts on the fully assembled 30S ribosomal subunit.</text>
</comment>
<evidence type="ECO:0000256" key="10">
    <source>
        <dbReference type="ARBA" id="ARBA00047944"/>
    </source>
</evidence>
<evidence type="ECO:0000256" key="5">
    <source>
        <dbReference type="ARBA" id="ARBA00022552"/>
    </source>
</evidence>
<dbReference type="CDD" id="cd18084">
    <property type="entry name" value="RsmE-like"/>
    <property type="match status" value="1"/>
</dbReference>
<evidence type="ECO:0000256" key="6">
    <source>
        <dbReference type="ARBA" id="ARBA00022603"/>
    </source>
</evidence>
<dbReference type="NCBIfam" id="TIGR00046">
    <property type="entry name" value="RsmE family RNA methyltransferase"/>
    <property type="match status" value="1"/>
</dbReference>
<comment type="similarity">
    <text evidence="2">Belongs to the RNA methyltransferase RsmE family.</text>
</comment>
<dbReference type="InterPro" id="IPR029026">
    <property type="entry name" value="tRNA_m1G_MTases_N"/>
</dbReference>
<protein>
    <recommendedName>
        <fullName evidence="3">16S rRNA (uracil(1498)-N(3))-methyltransferase</fullName>
        <ecNumber evidence="3">2.1.1.193</ecNumber>
    </recommendedName>
</protein>
<dbReference type="InterPro" id="IPR015947">
    <property type="entry name" value="PUA-like_sf"/>
</dbReference>
<sequence>MSAPVFYLADPDLLQVQVDQEIPLAGTEGRHAVSVLRLNIGEAVELVDGLGLRVQGTVVSVSGKENLRVRVGKVLIESTAPLHITVVQALPKGEHGELAIDLLTQVGVDVIVPWAAGRSIAKWAPDRIDKARSKWQAAVTAAAKQARRARWPVLGELATTAQVAELIAGASSGAGAAIVLHEEAITPLLEVPIADREGASEVVLIVGPEGGISEDERAIFRAAGAYEARLGPSVLRSSAAGAVATAVLSATRNWGSPTVGGSSL</sequence>
<evidence type="ECO:0000256" key="2">
    <source>
        <dbReference type="ARBA" id="ARBA00005528"/>
    </source>
</evidence>
<keyword evidence="5" id="KW-0698">rRNA processing</keyword>
<keyword evidence="7" id="KW-0808">Transferase</keyword>
<gene>
    <name evidence="13" type="ORF">UFOPK2310_00184</name>
</gene>
<dbReference type="SUPFAM" id="SSF75217">
    <property type="entry name" value="alpha/beta knot"/>
    <property type="match status" value="1"/>
</dbReference>
<evidence type="ECO:0000256" key="4">
    <source>
        <dbReference type="ARBA" id="ARBA00022490"/>
    </source>
</evidence>
<dbReference type="AlphaFoldDB" id="A0A6J6LRD3"/>
<dbReference type="PANTHER" id="PTHR30027">
    <property type="entry name" value="RIBOSOMAL RNA SMALL SUBUNIT METHYLTRANSFERASE E"/>
    <property type="match status" value="1"/>
</dbReference>
<evidence type="ECO:0000256" key="9">
    <source>
        <dbReference type="ARBA" id="ARBA00025699"/>
    </source>
</evidence>
<feature type="domain" description="Ribosomal RNA small subunit methyltransferase E PUA-like" evidence="12">
    <location>
        <begin position="25"/>
        <end position="71"/>
    </location>
</feature>
<dbReference type="Gene3D" id="3.40.1280.10">
    <property type="match status" value="1"/>
</dbReference>
<comment type="subcellular location">
    <subcellularLocation>
        <location evidence="1">Cytoplasm</location>
    </subcellularLocation>
</comment>
<evidence type="ECO:0000256" key="1">
    <source>
        <dbReference type="ARBA" id="ARBA00004496"/>
    </source>
</evidence>
<keyword evidence="4" id="KW-0963">Cytoplasm</keyword>
<dbReference type="InterPro" id="IPR006700">
    <property type="entry name" value="RsmE"/>
</dbReference>
<keyword evidence="6" id="KW-0489">Methyltransferase</keyword>
<dbReference type="EMBL" id="CAEZWW010000011">
    <property type="protein sequence ID" value="CAB4663035.1"/>
    <property type="molecule type" value="Genomic_DNA"/>
</dbReference>
<feature type="domain" description="Ribosomal RNA small subunit methyltransferase E methyltransferase" evidence="11">
    <location>
        <begin position="80"/>
        <end position="248"/>
    </location>
</feature>
<dbReference type="SUPFAM" id="SSF88697">
    <property type="entry name" value="PUA domain-like"/>
    <property type="match status" value="1"/>
</dbReference>
<dbReference type="InterPro" id="IPR046886">
    <property type="entry name" value="RsmE_MTase_dom"/>
</dbReference>
<name>A0A6J6LRD3_9ZZZZ</name>
<dbReference type="GO" id="GO:0070475">
    <property type="term" value="P:rRNA base methylation"/>
    <property type="evidence" value="ECO:0007669"/>
    <property type="project" value="TreeGrafter"/>
</dbReference>
<evidence type="ECO:0000259" key="12">
    <source>
        <dbReference type="Pfam" id="PF20260"/>
    </source>
</evidence>
<dbReference type="PANTHER" id="PTHR30027:SF3">
    <property type="entry name" value="16S RRNA (URACIL(1498)-N(3))-METHYLTRANSFERASE"/>
    <property type="match status" value="1"/>
</dbReference>
<evidence type="ECO:0000256" key="8">
    <source>
        <dbReference type="ARBA" id="ARBA00022691"/>
    </source>
</evidence>